<proteinExistence type="predicted"/>
<dbReference type="Proteomes" id="UP001189429">
    <property type="component" value="Unassembled WGS sequence"/>
</dbReference>
<name>A0ABN9PXN8_9DINO</name>
<evidence type="ECO:0000313" key="1">
    <source>
        <dbReference type="EMBL" id="CAK0798077.1"/>
    </source>
</evidence>
<protein>
    <submittedName>
        <fullName evidence="1">Uncharacterized protein</fullName>
    </submittedName>
</protein>
<sequence length="219" mass="23410">AQLFKFLAYRTLLAREVMAPFLTGPERATGFDYSPSLLFVYSAQQDVAALFDPADQSPTAHAAAWKAMLAAGKSDDGSAIDQAVLRTQMVTLMRDREEAMEAKVKEADAAVARDAAAEGEAVQALRRTKLEAMKSLPEIRSMWAGTCTIPPIEIANLAMKVSPHLLELAFQGKTPADLVPDTGSASITADPFTVGPAALYVAKNDAIPVTELVLNFVGK</sequence>
<gene>
    <name evidence="1" type="ORF">PCOR1329_LOCUS6974</name>
</gene>
<feature type="non-terminal residue" evidence="1">
    <location>
        <position position="1"/>
    </location>
</feature>
<reference evidence="1" key="1">
    <citation type="submission" date="2023-10" db="EMBL/GenBank/DDBJ databases">
        <authorList>
            <person name="Chen Y."/>
            <person name="Shah S."/>
            <person name="Dougan E. K."/>
            <person name="Thang M."/>
            <person name="Chan C."/>
        </authorList>
    </citation>
    <scope>NUCLEOTIDE SEQUENCE [LARGE SCALE GENOMIC DNA]</scope>
</reference>
<organism evidence="1 2">
    <name type="scientific">Prorocentrum cordatum</name>
    <dbReference type="NCBI Taxonomy" id="2364126"/>
    <lineage>
        <taxon>Eukaryota</taxon>
        <taxon>Sar</taxon>
        <taxon>Alveolata</taxon>
        <taxon>Dinophyceae</taxon>
        <taxon>Prorocentrales</taxon>
        <taxon>Prorocentraceae</taxon>
        <taxon>Prorocentrum</taxon>
    </lineage>
</organism>
<comment type="caution">
    <text evidence="1">The sequence shown here is derived from an EMBL/GenBank/DDBJ whole genome shotgun (WGS) entry which is preliminary data.</text>
</comment>
<accession>A0ABN9PXN8</accession>
<dbReference type="EMBL" id="CAUYUJ010001889">
    <property type="protein sequence ID" value="CAK0798077.1"/>
    <property type="molecule type" value="Genomic_DNA"/>
</dbReference>
<keyword evidence="2" id="KW-1185">Reference proteome</keyword>
<evidence type="ECO:0000313" key="2">
    <source>
        <dbReference type="Proteomes" id="UP001189429"/>
    </source>
</evidence>
<feature type="non-terminal residue" evidence="1">
    <location>
        <position position="219"/>
    </location>
</feature>